<reference evidence="1 2" key="1">
    <citation type="submission" date="2014-10" db="EMBL/GenBank/DDBJ databases">
        <title>Pan-genome analysis of Brazilian lineage A amoebal mimiviruses.</title>
        <authorList>
            <person name="Assis F.L."/>
            <person name="Abrahao J.S."/>
            <person name="Kroon E.G."/>
            <person name="Dornas F.P."/>
            <person name="Andrade K.R."/>
            <person name="Borato P.V.M."/>
            <person name="Pilotto M.R."/>
            <person name="Benamar S."/>
            <person name="LaScola B."/>
            <person name="Colson P."/>
        </authorList>
    </citation>
    <scope>NUCLEOTIDE SEQUENCE [LARGE SCALE GENOMIC DNA]</scope>
    <source>
        <strain evidence="1 2">Oyster</strain>
    </source>
</reference>
<sequence>MYVYTMENVPPSTNYLYNPKIVYNDHDIEFNVNYMPPLELDLEMAEINDIDNSINNFTNDTIIINPHTNFNSRIDGIYNINGKPIQSITDLYNLINTIFYDLIDVIIKSTLPIFNEHILYRVIGSKSLELYTNPVINNVKILTYDIEIVGTNNEIVLFLEKITMQLNAYINYKYGPNRYFIRNILRKYNLIDETCNWHYENESNNMFKFGFIKTTNSYQPCIFIHLILKKNLFTTGLVNNSNQTNNNHNVIYYPCVKFYSSKIKYKPITIANINYGRLPLIINKLLDEINTRYYNKELLDNLLNVNYFICNPITQQQYCSENIKNCFDKNFSSAYYTDKYLSDFIPTKTNIKIVKDILNQYYGTYLFEFIKTHNCRSVFDSVLNPFNTNDKKQFINKIVDIVRNVDENNDRSLYRYTQEDHIPINLYCQMRNVGLLNDPKILDLIENFHQTKNDVDNLDNIYGILSGITEYTNSIDHLFKDEFDVVSVQTFLYFNAPNGQIIDSSNLTMDIGSIIYMPNFLSTSYVFFKDIHKFLSPVKVLYKIKIKKDIMRPLNWILVDKYSQLSNEKEILIKSGSFFVIESIEYLPVEKINESEYYNIKVITMRLCYDMDDAISHASNFGTEKLLYGYVNSNNIIGGSSNSQIKKISGPIKNITIINTNTLIIDPELFRTTSLNNYNDILNSYVSIYALLCPLLTNIYNKISFIHKKITLNYNSQKNSEKNLPIFDIPNIYSDSESHLDNLFYNKYRKYKTKYIYHKYKSN</sequence>
<dbReference type="Proteomes" id="UP000241474">
    <property type="component" value="Segment"/>
</dbReference>
<dbReference type="SUPFAM" id="SSF56399">
    <property type="entry name" value="ADP-ribosylation"/>
    <property type="match status" value="1"/>
</dbReference>
<dbReference type="Gene3D" id="3.90.176.10">
    <property type="entry name" value="Toxin ADP-ribosyltransferase, Chain A, domain 1"/>
    <property type="match status" value="1"/>
</dbReference>
<dbReference type="PROSITE" id="PS51996">
    <property type="entry name" value="TR_MART"/>
    <property type="match status" value="1"/>
</dbReference>
<protein>
    <submittedName>
        <fullName evidence="1">Uncharacterized protein</fullName>
    </submittedName>
</protein>
<evidence type="ECO:0000313" key="2">
    <source>
        <dbReference type="Proteomes" id="UP000241474"/>
    </source>
</evidence>
<proteinExistence type="predicted"/>
<evidence type="ECO:0000313" key="1">
    <source>
        <dbReference type="EMBL" id="AKI79160.1"/>
    </source>
</evidence>
<organism evidence="1 2">
    <name type="scientific">Acanthamoeba polyphaga mimivirus</name>
    <name type="common">APMV</name>
    <dbReference type="NCBI Taxonomy" id="212035"/>
    <lineage>
        <taxon>Viruses</taxon>
        <taxon>Varidnaviria</taxon>
        <taxon>Bamfordvirae</taxon>
        <taxon>Nucleocytoviricota</taxon>
        <taxon>Megaviricetes</taxon>
        <taxon>Imitervirales</taxon>
        <taxon>Mimiviridae</taxon>
        <taxon>Megamimivirinae</taxon>
        <taxon>Mimivirus</taxon>
        <taxon>Mimivirus bradfordmassiliense</taxon>
    </lineage>
</organism>
<organismHost>
    <name type="scientific">Acanthamoeba polyphaga</name>
    <name type="common">Amoeba</name>
    <dbReference type="NCBI Taxonomy" id="5757"/>
</organismHost>
<name>A0A0G2Y0K9_MIMIV</name>
<dbReference type="EMBL" id="KM982401">
    <property type="protein sequence ID" value="AKI79160.1"/>
    <property type="molecule type" value="Genomic_DNA"/>
</dbReference>
<accession>A0A0G2Y0K9</accession>